<dbReference type="Proteomes" id="UP000265515">
    <property type="component" value="Unassembled WGS sequence"/>
</dbReference>
<comment type="caution">
    <text evidence="2">The sequence shown here is derived from an EMBL/GenBank/DDBJ whole genome shotgun (WGS) entry which is preliminary data.</text>
</comment>
<feature type="compositionally biased region" description="Acidic residues" evidence="1">
    <location>
        <begin position="206"/>
        <end position="217"/>
    </location>
</feature>
<evidence type="ECO:0000256" key="1">
    <source>
        <dbReference type="SAM" id="MobiDB-lite"/>
    </source>
</evidence>
<gene>
    <name evidence="2" type="ORF">CBR_g22471</name>
</gene>
<accession>A0A388L2Y0</accession>
<organism evidence="2 3">
    <name type="scientific">Chara braunii</name>
    <name type="common">Braun's stonewort</name>
    <dbReference type="NCBI Taxonomy" id="69332"/>
    <lineage>
        <taxon>Eukaryota</taxon>
        <taxon>Viridiplantae</taxon>
        <taxon>Streptophyta</taxon>
        <taxon>Charophyceae</taxon>
        <taxon>Charales</taxon>
        <taxon>Characeae</taxon>
        <taxon>Chara</taxon>
    </lineage>
</organism>
<feature type="region of interest" description="Disordered" evidence="1">
    <location>
        <begin position="46"/>
        <end position="81"/>
    </location>
</feature>
<proteinExistence type="predicted"/>
<protein>
    <submittedName>
        <fullName evidence="2">Uncharacterized protein</fullName>
    </submittedName>
</protein>
<keyword evidence="3" id="KW-1185">Reference proteome</keyword>
<feature type="region of interest" description="Disordered" evidence="1">
    <location>
        <begin position="175"/>
        <end position="217"/>
    </location>
</feature>
<feature type="compositionally biased region" description="Basic residues" evidence="1">
    <location>
        <begin position="46"/>
        <end position="55"/>
    </location>
</feature>
<reference evidence="2 3" key="1">
    <citation type="journal article" date="2018" name="Cell">
        <title>The Chara Genome: Secondary Complexity and Implications for Plant Terrestrialization.</title>
        <authorList>
            <person name="Nishiyama T."/>
            <person name="Sakayama H."/>
            <person name="Vries J.D."/>
            <person name="Buschmann H."/>
            <person name="Saint-Marcoux D."/>
            <person name="Ullrich K.K."/>
            <person name="Haas F.B."/>
            <person name="Vanderstraeten L."/>
            <person name="Becker D."/>
            <person name="Lang D."/>
            <person name="Vosolsobe S."/>
            <person name="Rombauts S."/>
            <person name="Wilhelmsson P.K.I."/>
            <person name="Janitza P."/>
            <person name="Kern R."/>
            <person name="Heyl A."/>
            <person name="Rumpler F."/>
            <person name="Villalobos L.I.A.C."/>
            <person name="Clay J.M."/>
            <person name="Skokan R."/>
            <person name="Toyoda A."/>
            <person name="Suzuki Y."/>
            <person name="Kagoshima H."/>
            <person name="Schijlen E."/>
            <person name="Tajeshwar N."/>
            <person name="Catarino B."/>
            <person name="Hetherington A.J."/>
            <person name="Saltykova A."/>
            <person name="Bonnot C."/>
            <person name="Breuninger H."/>
            <person name="Symeonidi A."/>
            <person name="Radhakrishnan G.V."/>
            <person name="Van Nieuwerburgh F."/>
            <person name="Deforce D."/>
            <person name="Chang C."/>
            <person name="Karol K.G."/>
            <person name="Hedrich R."/>
            <person name="Ulvskov P."/>
            <person name="Glockner G."/>
            <person name="Delwiche C.F."/>
            <person name="Petrasek J."/>
            <person name="Van de Peer Y."/>
            <person name="Friml J."/>
            <person name="Beilby M."/>
            <person name="Dolan L."/>
            <person name="Kohara Y."/>
            <person name="Sugano S."/>
            <person name="Fujiyama A."/>
            <person name="Delaux P.-M."/>
            <person name="Quint M."/>
            <person name="TheiBen G."/>
            <person name="Hagemann M."/>
            <person name="Harholt J."/>
            <person name="Dunand C."/>
            <person name="Zachgo S."/>
            <person name="Langdale J."/>
            <person name="Maumus F."/>
            <person name="Straeten D.V.D."/>
            <person name="Gould S.B."/>
            <person name="Rensing S.A."/>
        </authorList>
    </citation>
    <scope>NUCLEOTIDE SEQUENCE [LARGE SCALE GENOMIC DNA]</scope>
    <source>
        <strain evidence="2 3">S276</strain>
    </source>
</reference>
<feature type="compositionally biased region" description="Basic and acidic residues" evidence="1">
    <location>
        <begin position="7"/>
        <end position="20"/>
    </location>
</feature>
<dbReference type="Gramene" id="GBG76592">
    <property type="protein sequence ID" value="GBG76592"/>
    <property type="gene ID" value="CBR_g22471"/>
</dbReference>
<name>A0A388L2Y0_CHABU</name>
<dbReference type="AlphaFoldDB" id="A0A388L2Y0"/>
<evidence type="ECO:0000313" key="2">
    <source>
        <dbReference type="EMBL" id="GBG76592.1"/>
    </source>
</evidence>
<feature type="region of interest" description="Disordered" evidence="1">
    <location>
        <begin position="1"/>
        <end position="20"/>
    </location>
</feature>
<sequence length="217" mass="24207">MKQPVAVDERSETKAEEKERLKREIALAETKEEDEELQRLRKRAASLRITEKRKRGPEASIGNSPPMVTPSKGQRLSTEAKQRIEEIRYSQSGKLDSSSLLEQVRKLSLSMKHVTAGCGPGAREQYEADCLELFEALTVDELKEACKKEKIGYGKREVAIKRLVTRRVLQAYDPINVPLPVTPSGAKRSTKTGQKPGSKALPASDISDDEDEDSESE</sequence>
<evidence type="ECO:0000313" key="3">
    <source>
        <dbReference type="Proteomes" id="UP000265515"/>
    </source>
</evidence>
<dbReference type="EMBL" id="BFEA01000248">
    <property type="protein sequence ID" value="GBG76592.1"/>
    <property type="molecule type" value="Genomic_DNA"/>
</dbReference>